<evidence type="ECO:0000256" key="3">
    <source>
        <dbReference type="ARBA" id="ARBA00022729"/>
    </source>
</evidence>
<keyword evidence="3" id="KW-0732">Signal</keyword>
<comment type="subcellular location">
    <subcellularLocation>
        <location evidence="1">Fimbrium</location>
    </subcellularLocation>
</comment>
<dbReference type="OrthoDB" id="6052505at2"/>
<dbReference type="GO" id="GO:0043709">
    <property type="term" value="P:cell adhesion involved in single-species biofilm formation"/>
    <property type="evidence" value="ECO:0007669"/>
    <property type="project" value="TreeGrafter"/>
</dbReference>
<dbReference type="InterPro" id="IPR000259">
    <property type="entry name" value="Adhesion_dom_fimbrial"/>
</dbReference>
<evidence type="ECO:0000256" key="2">
    <source>
        <dbReference type="ARBA" id="ARBA00006671"/>
    </source>
</evidence>
<proteinExistence type="inferred from homology"/>
<comment type="similarity">
    <text evidence="2">Belongs to the fimbrial protein family.</text>
</comment>
<feature type="domain" description="Fimbrial-type adhesion" evidence="5">
    <location>
        <begin position="245"/>
        <end position="382"/>
    </location>
</feature>
<evidence type="ECO:0000313" key="6">
    <source>
        <dbReference type="EMBL" id="KJZ44454.1"/>
    </source>
</evidence>
<dbReference type="Proteomes" id="UP000033588">
    <property type="component" value="Unassembled WGS sequence"/>
</dbReference>
<evidence type="ECO:0000256" key="1">
    <source>
        <dbReference type="ARBA" id="ARBA00004561"/>
    </source>
</evidence>
<protein>
    <recommendedName>
        <fullName evidence="5">Fimbrial-type adhesion domain-containing protein</fullName>
    </recommendedName>
</protein>
<evidence type="ECO:0000256" key="4">
    <source>
        <dbReference type="ARBA" id="ARBA00023263"/>
    </source>
</evidence>
<dbReference type="Pfam" id="PF00419">
    <property type="entry name" value="Fimbrial"/>
    <property type="match status" value="1"/>
</dbReference>
<comment type="caution">
    <text evidence="6">The sequence shown here is derived from an EMBL/GenBank/DDBJ whole genome shotgun (WGS) entry which is preliminary data.</text>
</comment>
<keyword evidence="4" id="KW-0281">Fimbrium</keyword>
<evidence type="ECO:0000313" key="7">
    <source>
        <dbReference type="Proteomes" id="UP000033588"/>
    </source>
</evidence>
<dbReference type="InterPro" id="IPR050263">
    <property type="entry name" value="Bact_Fimbrial_Adh_Pro"/>
</dbReference>
<gene>
    <name evidence="6" type="ORF">VC35_16605</name>
</gene>
<dbReference type="GO" id="GO:0009289">
    <property type="term" value="C:pilus"/>
    <property type="evidence" value="ECO:0007669"/>
    <property type="project" value="UniProtKB-SubCell"/>
</dbReference>
<dbReference type="InterPro" id="IPR036937">
    <property type="entry name" value="Adhesion_dom_fimbrial_sf"/>
</dbReference>
<dbReference type="InterPro" id="IPR008966">
    <property type="entry name" value="Adhesion_dom_sf"/>
</dbReference>
<accession>A0A0F4TK84</accession>
<dbReference type="SUPFAM" id="SSF49401">
    <property type="entry name" value="Bacterial adhesins"/>
    <property type="match status" value="1"/>
</dbReference>
<sequence>MQTTDMNQTADRLPKQALAIRTHLQRWILAVLLILSCGVAQAYQCGGGYALDPNIPITAGGGVITTSADVPVNGWIGDWSAYSKTYRNWWCYASTGDVLRPQLMGTGQLASPSSLTLDGVTYSVFKTGVAGLGIVFQWHPIYGTADTSGNYTGTVYEPVTDVPLTNAYNNSAPAWNFSLAYQPTDIGIAISARYVKIGTIAAGSTLVAQGGVTIGTATIQYNGAVFGTNNIVLTQLKSTFPVLGCTPTTSVPVNMGIHAASEFKGIGSITGKHSFTLPLTGCPAGMGAIMFSLHPVSGSVGASTNGVAQLTPGTGVATGIGLQITTTGTGTVVGFDVNTRFAGYTGMAGNYQIGLDAAYYQTQASVTAGSANSLIEFTIQYQ</sequence>
<dbReference type="PANTHER" id="PTHR33420:SF3">
    <property type="entry name" value="FIMBRIAL SUBUNIT ELFA"/>
    <property type="match status" value="1"/>
</dbReference>
<name>A0A0F4TK84_PSEFL</name>
<dbReference type="AlphaFoldDB" id="A0A0F4TK84"/>
<dbReference type="PANTHER" id="PTHR33420">
    <property type="entry name" value="FIMBRIAL SUBUNIT ELFA-RELATED"/>
    <property type="match status" value="1"/>
</dbReference>
<evidence type="ECO:0000259" key="5">
    <source>
        <dbReference type="Pfam" id="PF00419"/>
    </source>
</evidence>
<dbReference type="PATRIC" id="fig|294.132.peg.2488"/>
<dbReference type="Gene3D" id="2.60.40.1090">
    <property type="entry name" value="Fimbrial-type adhesion domain"/>
    <property type="match status" value="1"/>
</dbReference>
<dbReference type="EMBL" id="LACC01000021">
    <property type="protein sequence ID" value="KJZ44454.1"/>
    <property type="molecule type" value="Genomic_DNA"/>
</dbReference>
<organism evidence="6 7">
    <name type="scientific">Pseudomonas fluorescens</name>
    <dbReference type="NCBI Taxonomy" id="294"/>
    <lineage>
        <taxon>Bacteria</taxon>
        <taxon>Pseudomonadati</taxon>
        <taxon>Pseudomonadota</taxon>
        <taxon>Gammaproteobacteria</taxon>
        <taxon>Pseudomonadales</taxon>
        <taxon>Pseudomonadaceae</taxon>
        <taxon>Pseudomonas</taxon>
    </lineage>
</organism>
<reference evidence="6 7" key="1">
    <citation type="submission" date="2015-03" db="EMBL/GenBank/DDBJ databases">
        <title>Comparative genomics of Pseudomonas insights into diversity of traits involved in vanlence and defense.</title>
        <authorList>
            <person name="Qin Y."/>
        </authorList>
    </citation>
    <scope>NUCLEOTIDE SEQUENCE [LARGE SCALE GENOMIC DNA]</scope>
    <source>
        <strain evidence="6 7">C8</strain>
    </source>
</reference>